<evidence type="ECO:0000256" key="3">
    <source>
        <dbReference type="SAM" id="Coils"/>
    </source>
</evidence>
<dbReference type="PANTHER" id="PTHR42991">
    <property type="entry name" value="ALDEHYDE DEHYDROGENASE"/>
    <property type="match status" value="1"/>
</dbReference>
<dbReference type="PANTHER" id="PTHR42991:SF1">
    <property type="entry name" value="ALDEHYDE DEHYDROGENASE"/>
    <property type="match status" value="1"/>
</dbReference>
<keyword evidence="7" id="KW-1185">Reference proteome</keyword>
<sequence>MVWSYAEKKMLIAGEWIDADQRIEVIDPATQEPVGSVPKGSADEAEKALASARRGKEKAAKLTVRERMDVLHAAADELKNSSEMFAACMSAEGVKTKAEAESEVRRAEETLRLAAEEARRLNGEMISFDQMPGNGDRHGYYFRFPLGIVAAITPFNDPLNLVAHKIAPAIAAGNAVILKPAAETPLSAIMLAEAFEKAGLEADILNVITGRGREVGDPIIESEDVRMITFTGGLGAGEAIAKKAGLKKLSMELGSNCPALVFSDADLDEAAQAICDGGYAAAGQNCIGVQRIYVDESVRDAFESRFVPLVKELKIGSKQSETTDVGPLINEEEAKRVERWVDEAVNAGAQLLAGGERSGAFYEPTILADVPPECTIINEEVFGPVVTLNTFKSESEAVKKANGVNYGLQAGVFTNDLNRAMRMVHQLYVGGVMVNDSSDFRVDAMPFGGVKGSGIGREGVKASVNDMTEPRVVGFKLKLEP</sequence>
<feature type="region of interest" description="Disordered" evidence="4">
    <location>
        <begin position="30"/>
        <end position="53"/>
    </location>
</feature>
<accession>A0A2P8HWK9</accession>
<comment type="caution">
    <text evidence="6">The sequence shown here is derived from an EMBL/GenBank/DDBJ whole genome shotgun (WGS) entry which is preliminary data.</text>
</comment>
<dbReference type="InterPro" id="IPR016162">
    <property type="entry name" value="Ald_DH_N"/>
</dbReference>
<dbReference type="Pfam" id="PF00171">
    <property type="entry name" value="Aldedh"/>
    <property type="match status" value="1"/>
</dbReference>
<dbReference type="SUPFAM" id="SSF53720">
    <property type="entry name" value="ALDH-like"/>
    <property type="match status" value="1"/>
</dbReference>
<comment type="similarity">
    <text evidence="1">Belongs to the aldehyde dehydrogenase family.</text>
</comment>
<evidence type="ECO:0000313" key="7">
    <source>
        <dbReference type="Proteomes" id="UP000242310"/>
    </source>
</evidence>
<dbReference type="InterPro" id="IPR016163">
    <property type="entry name" value="Ald_DH_C"/>
</dbReference>
<keyword evidence="2" id="KW-0560">Oxidoreductase</keyword>
<dbReference type="EMBL" id="PYAV01000003">
    <property type="protein sequence ID" value="PSL50578.1"/>
    <property type="molecule type" value="Genomic_DNA"/>
</dbReference>
<name>A0A2P8HWK9_9BACI</name>
<protein>
    <submittedName>
        <fullName evidence="6">Glyceraldehyde-3-phosphate dehydrogenase (NADP+)</fullName>
    </submittedName>
</protein>
<dbReference type="Gene3D" id="3.40.309.10">
    <property type="entry name" value="Aldehyde Dehydrogenase, Chain A, domain 2"/>
    <property type="match status" value="1"/>
</dbReference>
<dbReference type="FunFam" id="3.40.309.10:FF:000009">
    <property type="entry name" value="Aldehyde dehydrogenase A"/>
    <property type="match status" value="1"/>
</dbReference>
<dbReference type="RefSeq" id="WP_245893893.1">
    <property type="nucleotide sequence ID" value="NZ_PYAV01000003.1"/>
</dbReference>
<dbReference type="GO" id="GO:0008911">
    <property type="term" value="F:lactaldehyde dehydrogenase (NAD+) activity"/>
    <property type="evidence" value="ECO:0007669"/>
    <property type="project" value="TreeGrafter"/>
</dbReference>
<evidence type="ECO:0000256" key="1">
    <source>
        <dbReference type="ARBA" id="ARBA00009986"/>
    </source>
</evidence>
<keyword evidence="3" id="KW-0175">Coiled coil</keyword>
<dbReference type="Gene3D" id="3.40.605.10">
    <property type="entry name" value="Aldehyde Dehydrogenase, Chain A, domain 1"/>
    <property type="match status" value="1"/>
</dbReference>
<evidence type="ECO:0000313" key="6">
    <source>
        <dbReference type="EMBL" id="PSL50578.1"/>
    </source>
</evidence>
<reference evidence="6 7" key="1">
    <citation type="submission" date="2018-03" db="EMBL/GenBank/DDBJ databases">
        <title>Genomic Encyclopedia of Type Strains, Phase III (KMG-III): the genomes of soil and plant-associated and newly described type strains.</title>
        <authorList>
            <person name="Whitman W."/>
        </authorList>
    </citation>
    <scope>NUCLEOTIDE SEQUENCE [LARGE SCALE GENOMIC DNA]</scope>
    <source>
        <strain evidence="6 7">CGMCC 1.07653</strain>
    </source>
</reference>
<proteinExistence type="inferred from homology"/>
<dbReference type="AlphaFoldDB" id="A0A2P8HWK9"/>
<dbReference type="Proteomes" id="UP000242310">
    <property type="component" value="Unassembled WGS sequence"/>
</dbReference>
<dbReference type="InterPro" id="IPR015590">
    <property type="entry name" value="Aldehyde_DH_dom"/>
</dbReference>
<evidence type="ECO:0000256" key="4">
    <source>
        <dbReference type="SAM" id="MobiDB-lite"/>
    </source>
</evidence>
<evidence type="ECO:0000259" key="5">
    <source>
        <dbReference type="Pfam" id="PF00171"/>
    </source>
</evidence>
<dbReference type="InterPro" id="IPR051020">
    <property type="entry name" value="ALDH-related_metabolic_enz"/>
</dbReference>
<feature type="domain" description="Aldehyde dehydrogenase" evidence="5">
    <location>
        <begin position="16"/>
        <end position="473"/>
    </location>
</feature>
<organism evidence="6 7">
    <name type="scientific">Salsuginibacillus halophilus</name>
    <dbReference type="NCBI Taxonomy" id="517424"/>
    <lineage>
        <taxon>Bacteria</taxon>
        <taxon>Bacillati</taxon>
        <taxon>Bacillota</taxon>
        <taxon>Bacilli</taxon>
        <taxon>Bacillales</taxon>
        <taxon>Bacillaceae</taxon>
        <taxon>Salsuginibacillus</taxon>
    </lineage>
</organism>
<evidence type="ECO:0000256" key="2">
    <source>
        <dbReference type="ARBA" id="ARBA00023002"/>
    </source>
</evidence>
<feature type="coiled-coil region" evidence="3">
    <location>
        <begin position="97"/>
        <end position="124"/>
    </location>
</feature>
<gene>
    <name evidence="6" type="ORF">B0H94_103190</name>
</gene>
<dbReference type="InterPro" id="IPR016161">
    <property type="entry name" value="Ald_DH/histidinol_DH"/>
</dbReference>